<dbReference type="NCBIfam" id="TIGR00254">
    <property type="entry name" value="GGDEF"/>
    <property type="match status" value="1"/>
</dbReference>
<dbReference type="Proteomes" id="UP000298438">
    <property type="component" value="Unassembled WGS sequence"/>
</dbReference>
<evidence type="ECO:0000256" key="1">
    <source>
        <dbReference type="SAM" id="Phobius"/>
    </source>
</evidence>
<feature type="transmembrane region" description="Helical" evidence="1">
    <location>
        <begin position="62"/>
        <end position="81"/>
    </location>
</feature>
<dbReference type="CDD" id="cd01949">
    <property type="entry name" value="GGDEF"/>
    <property type="match status" value="1"/>
</dbReference>
<protein>
    <submittedName>
        <fullName evidence="3">GGDEF domain-containing protein</fullName>
    </submittedName>
</protein>
<feature type="domain" description="GGDEF" evidence="2">
    <location>
        <begin position="258"/>
        <end position="392"/>
    </location>
</feature>
<gene>
    <name evidence="3" type="ORF">E4L96_21915</name>
</gene>
<dbReference type="RefSeq" id="WP_135209351.1">
    <property type="nucleotide sequence ID" value="NZ_SPVF01000267.1"/>
</dbReference>
<dbReference type="Pfam" id="PF00990">
    <property type="entry name" value="GGDEF"/>
    <property type="match status" value="1"/>
</dbReference>
<feature type="transmembrane region" description="Helical" evidence="1">
    <location>
        <begin position="118"/>
        <end position="135"/>
    </location>
</feature>
<evidence type="ECO:0000259" key="2">
    <source>
        <dbReference type="PROSITE" id="PS50887"/>
    </source>
</evidence>
<sequence length="396" mass="42925">MKPARAASAGPQFAPAIEQRYQNDLVPDKLAIFVRTNIVAAGLFAAWGLFDPFTMSQGVAAAWMVRLAMVVLNLGCALLALRQRALFARHYTAWVSGIYLCWGLAMEAIIALAAPGDLAWTAYYAGLILMTFGLYSRTYLNAAPALAVGGFYVLTYWILTLQVGQIGTRQDLLVLLTNSFFLVSANVVGLLSLHTRDRLARRAFLLQLQLKGDVAQGAQAVREQQHVARHDPLTGLLNRHGFQQRLDELLASTADGRGVLAVIFIDLDDFKPVNDTYGHAAGDAVLRAVAKRMRAALRATDVMARAGGDEFIAALVLAEPHGPALRKLCASLEHGVTQPPVWEGQVLAVQASLGSATSSEFGADAAVLVARADERMYAHKRQHKAARRADEAQRGR</sequence>
<name>A0A4Y9RPV2_9BURK</name>
<feature type="transmembrane region" description="Helical" evidence="1">
    <location>
        <begin position="172"/>
        <end position="193"/>
    </location>
</feature>
<dbReference type="PROSITE" id="PS50887">
    <property type="entry name" value="GGDEF"/>
    <property type="match status" value="1"/>
</dbReference>
<organism evidence="3 4">
    <name type="scientific">Zemynaea arenosa</name>
    <dbReference type="NCBI Taxonomy" id="2561931"/>
    <lineage>
        <taxon>Bacteria</taxon>
        <taxon>Pseudomonadati</taxon>
        <taxon>Pseudomonadota</taxon>
        <taxon>Betaproteobacteria</taxon>
        <taxon>Burkholderiales</taxon>
        <taxon>Oxalobacteraceae</taxon>
        <taxon>Telluria group</taxon>
        <taxon>Zemynaea</taxon>
    </lineage>
</organism>
<dbReference type="EMBL" id="SPVF01000267">
    <property type="protein sequence ID" value="TFW11357.1"/>
    <property type="molecule type" value="Genomic_DNA"/>
</dbReference>
<dbReference type="SMART" id="SM00267">
    <property type="entry name" value="GGDEF"/>
    <property type="match status" value="1"/>
</dbReference>
<feature type="transmembrane region" description="Helical" evidence="1">
    <location>
        <begin position="142"/>
        <end position="160"/>
    </location>
</feature>
<dbReference type="PANTHER" id="PTHR46663:SF2">
    <property type="entry name" value="GGDEF DOMAIN-CONTAINING PROTEIN"/>
    <property type="match status" value="1"/>
</dbReference>
<dbReference type="InterPro" id="IPR043128">
    <property type="entry name" value="Rev_trsase/Diguanyl_cyclase"/>
</dbReference>
<keyword evidence="1" id="KW-1133">Transmembrane helix</keyword>
<dbReference type="AlphaFoldDB" id="A0A4Y9RPV2"/>
<dbReference type="PANTHER" id="PTHR46663">
    <property type="entry name" value="DIGUANYLATE CYCLASE DGCT-RELATED"/>
    <property type="match status" value="1"/>
</dbReference>
<feature type="transmembrane region" description="Helical" evidence="1">
    <location>
        <begin position="30"/>
        <end position="50"/>
    </location>
</feature>
<feature type="transmembrane region" description="Helical" evidence="1">
    <location>
        <begin position="93"/>
        <end position="112"/>
    </location>
</feature>
<dbReference type="InterPro" id="IPR000160">
    <property type="entry name" value="GGDEF_dom"/>
</dbReference>
<dbReference type="SUPFAM" id="SSF55073">
    <property type="entry name" value="Nucleotide cyclase"/>
    <property type="match status" value="1"/>
</dbReference>
<reference evidence="3 4" key="1">
    <citation type="submission" date="2019-03" db="EMBL/GenBank/DDBJ databases">
        <title>Draft Genome Sequence of Massilia arenosa sp. nov., a Novel Massilia Species Isolated from a Sandy-loam Maize Soil.</title>
        <authorList>
            <person name="Raths R."/>
            <person name="Peta V."/>
            <person name="Bucking H."/>
        </authorList>
    </citation>
    <scope>NUCLEOTIDE SEQUENCE [LARGE SCALE GENOMIC DNA]</scope>
    <source>
        <strain evidence="3 4">MC02</strain>
    </source>
</reference>
<dbReference type="Gene3D" id="3.30.70.270">
    <property type="match status" value="1"/>
</dbReference>
<keyword evidence="4" id="KW-1185">Reference proteome</keyword>
<dbReference type="InterPro" id="IPR052163">
    <property type="entry name" value="DGC-Regulatory_Protein"/>
</dbReference>
<proteinExistence type="predicted"/>
<evidence type="ECO:0000313" key="4">
    <source>
        <dbReference type="Proteomes" id="UP000298438"/>
    </source>
</evidence>
<accession>A0A4Y9RPV2</accession>
<comment type="caution">
    <text evidence="3">The sequence shown here is derived from an EMBL/GenBank/DDBJ whole genome shotgun (WGS) entry which is preliminary data.</text>
</comment>
<keyword evidence="1" id="KW-0812">Transmembrane</keyword>
<dbReference type="InterPro" id="IPR029787">
    <property type="entry name" value="Nucleotide_cyclase"/>
</dbReference>
<evidence type="ECO:0000313" key="3">
    <source>
        <dbReference type="EMBL" id="TFW11357.1"/>
    </source>
</evidence>
<dbReference type="OrthoDB" id="9813903at2"/>
<keyword evidence="1" id="KW-0472">Membrane</keyword>